<dbReference type="GO" id="GO:0007165">
    <property type="term" value="P:signal transduction"/>
    <property type="evidence" value="ECO:0007669"/>
    <property type="project" value="UniProtKB-KW"/>
</dbReference>
<protein>
    <recommendedName>
        <fullName evidence="2">Methyl-accepting transducer domain-containing protein</fullName>
    </recommendedName>
</protein>
<evidence type="ECO:0000313" key="4">
    <source>
        <dbReference type="Proteomes" id="UP000391919"/>
    </source>
</evidence>
<proteinExistence type="predicted"/>
<dbReference type="AlphaFoldDB" id="A0A5J4J7L8"/>
<dbReference type="GO" id="GO:0016020">
    <property type="term" value="C:membrane"/>
    <property type="evidence" value="ECO:0007669"/>
    <property type="project" value="InterPro"/>
</dbReference>
<organism evidence="3 4">
    <name type="scientific">Weizmannia acidilactici</name>
    <dbReference type="NCBI Taxonomy" id="2607726"/>
    <lineage>
        <taxon>Bacteria</taxon>
        <taxon>Bacillati</taxon>
        <taxon>Bacillota</taxon>
        <taxon>Bacilli</taxon>
        <taxon>Bacillales</taxon>
        <taxon>Bacillaceae</taxon>
        <taxon>Heyndrickxia</taxon>
    </lineage>
</organism>
<dbReference type="Pfam" id="PF00015">
    <property type="entry name" value="MCPsignal"/>
    <property type="match status" value="1"/>
</dbReference>
<reference evidence="3 4" key="1">
    <citation type="submission" date="2019-09" db="EMBL/GenBank/DDBJ databases">
        <title>Draft genome sequence of Bacillus sp. JC-7.</title>
        <authorList>
            <person name="Tanaka N."/>
            <person name="Shiwa Y."/>
            <person name="Fujita N."/>
            <person name="Tanasupawat S."/>
        </authorList>
    </citation>
    <scope>NUCLEOTIDE SEQUENCE [LARGE SCALE GENOMIC DNA]</scope>
    <source>
        <strain evidence="3 4">JC-7</strain>
    </source>
</reference>
<comment type="caution">
    <text evidence="3">The sequence shown here is derived from an EMBL/GenBank/DDBJ whole genome shotgun (WGS) entry which is preliminary data.</text>
</comment>
<feature type="domain" description="Methyl-accepting transducer" evidence="2">
    <location>
        <begin position="1"/>
        <end position="43"/>
    </location>
</feature>
<evidence type="ECO:0000313" key="3">
    <source>
        <dbReference type="EMBL" id="GER70906.1"/>
    </source>
</evidence>
<dbReference type="Proteomes" id="UP000391919">
    <property type="component" value="Unassembled WGS sequence"/>
</dbReference>
<dbReference type="RefSeq" id="WP_269467543.1">
    <property type="nucleotide sequence ID" value="NZ_BKZP01000010.1"/>
</dbReference>
<sequence>MILPNKQILVSLNSAIEVARAGKHDRGYAIVSQEIRKLSVQTMADKVQTMLSDSNQYNVQVEEFPKASIGCCIL</sequence>
<evidence type="ECO:0000259" key="2">
    <source>
        <dbReference type="PROSITE" id="PS50111"/>
    </source>
</evidence>
<evidence type="ECO:0000256" key="1">
    <source>
        <dbReference type="PROSITE-ProRule" id="PRU00284"/>
    </source>
</evidence>
<dbReference type="InterPro" id="IPR004089">
    <property type="entry name" value="MCPsignal_dom"/>
</dbReference>
<keyword evidence="4" id="KW-1185">Reference proteome</keyword>
<dbReference type="Gene3D" id="1.10.287.950">
    <property type="entry name" value="Methyl-accepting chemotaxis protein"/>
    <property type="match status" value="1"/>
</dbReference>
<gene>
    <name evidence="3" type="ORF">BpJC7_22090</name>
</gene>
<dbReference type="EMBL" id="BKZQ01000030">
    <property type="protein sequence ID" value="GER70906.1"/>
    <property type="molecule type" value="Genomic_DNA"/>
</dbReference>
<name>A0A5J4J7L8_9BACI</name>
<dbReference type="SUPFAM" id="SSF58104">
    <property type="entry name" value="Methyl-accepting chemotaxis protein (MCP) signaling domain"/>
    <property type="match status" value="1"/>
</dbReference>
<keyword evidence="1" id="KW-0807">Transducer</keyword>
<dbReference type="PROSITE" id="PS50111">
    <property type="entry name" value="CHEMOTAXIS_TRANSDUC_2"/>
    <property type="match status" value="1"/>
</dbReference>
<accession>A0A5J4J7L8</accession>